<evidence type="ECO:0000313" key="1">
    <source>
        <dbReference type="EMBL" id="VTZ62776.1"/>
    </source>
</evidence>
<organism evidence="1">
    <name type="scientific">Sinorhizobium medicae</name>
    <dbReference type="NCBI Taxonomy" id="110321"/>
    <lineage>
        <taxon>Bacteria</taxon>
        <taxon>Pseudomonadati</taxon>
        <taxon>Pseudomonadota</taxon>
        <taxon>Alphaproteobacteria</taxon>
        <taxon>Hyphomicrobiales</taxon>
        <taxon>Rhizobiaceae</taxon>
        <taxon>Sinorhizobium/Ensifer group</taxon>
        <taxon>Sinorhizobium</taxon>
    </lineage>
</organism>
<reference evidence="1" key="1">
    <citation type="submission" date="2019-06" db="EMBL/GenBank/DDBJ databases">
        <authorList>
            <person name="Le Quere A."/>
            <person name="Colella S."/>
        </authorList>
    </citation>
    <scope>NUCLEOTIDE SEQUENCE</scope>
    <source>
        <strain evidence="1">EmedicaeMD41</strain>
    </source>
</reference>
<gene>
    <name evidence="1" type="ORF">EMEDMD4_440090</name>
</gene>
<name>A0A508WZK6_9HYPH</name>
<dbReference type="EMBL" id="CABFNB010000111">
    <property type="protein sequence ID" value="VTZ62776.1"/>
    <property type="molecule type" value="Genomic_DNA"/>
</dbReference>
<protein>
    <submittedName>
        <fullName evidence="1">Uncharacterized protein</fullName>
    </submittedName>
</protein>
<proteinExistence type="predicted"/>
<accession>A0A508WZK6</accession>
<dbReference type="AlphaFoldDB" id="A0A508WZK6"/>
<dbReference type="Proteomes" id="UP000507954">
    <property type="component" value="Unassembled WGS sequence"/>
</dbReference>
<sequence length="98" mass="10916">MAAGARRAFAKMRLAFAADSPAECLAVRNAGPYIRRIAAATAAKRQDAKTIPLGAVPRMPDRVPTVRCKERTTWLKLLVLTWERPTPASPSWTERTRR</sequence>